<accession>A0AA40LGY5</accession>
<proteinExistence type="predicted"/>
<feature type="compositionally biased region" description="Basic residues" evidence="1">
    <location>
        <begin position="344"/>
        <end position="358"/>
    </location>
</feature>
<dbReference type="PANTHER" id="PTHR33888">
    <property type="entry name" value="RIKEN CDNA 4932415D10 GENE"/>
    <property type="match status" value="1"/>
</dbReference>
<evidence type="ECO:0000313" key="3">
    <source>
        <dbReference type="Proteomes" id="UP001177744"/>
    </source>
</evidence>
<reference evidence="2" key="1">
    <citation type="submission" date="2023-06" db="EMBL/GenBank/DDBJ databases">
        <title>Reference genome for the Northern bat (Eptesicus nilssonii), a most northern bat species.</title>
        <authorList>
            <person name="Laine V.N."/>
            <person name="Pulliainen A.T."/>
            <person name="Lilley T.M."/>
        </authorList>
    </citation>
    <scope>NUCLEOTIDE SEQUENCE</scope>
    <source>
        <strain evidence="2">BLF_Eptnil</strain>
        <tissue evidence="2">Kidney</tissue>
    </source>
</reference>
<dbReference type="GO" id="GO:0005615">
    <property type="term" value="C:extracellular space"/>
    <property type="evidence" value="ECO:0007669"/>
    <property type="project" value="TreeGrafter"/>
</dbReference>
<feature type="region of interest" description="Disordered" evidence="1">
    <location>
        <begin position="177"/>
        <end position="225"/>
    </location>
</feature>
<dbReference type="EMBL" id="JAULJE010000017">
    <property type="protein sequence ID" value="KAK1333196.1"/>
    <property type="molecule type" value="Genomic_DNA"/>
</dbReference>
<organism evidence="2 3">
    <name type="scientific">Cnephaeus nilssonii</name>
    <name type="common">Northern bat</name>
    <name type="synonym">Eptesicus nilssonii</name>
    <dbReference type="NCBI Taxonomy" id="3371016"/>
    <lineage>
        <taxon>Eukaryota</taxon>
        <taxon>Metazoa</taxon>
        <taxon>Chordata</taxon>
        <taxon>Craniata</taxon>
        <taxon>Vertebrata</taxon>
        <taxon>Euteleostomi</taxon>
        <taxon>Mammalia</taxon>
        <taxon>Eutheria</taxon>
        <taxon>Laurasiatheria</taxon>
        <taxon>Chiroptera</taxon>
        <taxon>Yangochiroptera</taxon>
        <taxon>Vespertilionidae</taxon>
        <taxon>Cnephaeus</taxon>
    </lineage>
</organism>
<name>A0AA40LGY5_CNENI</name>
<feature type="compositionally biased region" description="Low complexity" evidence="1">
    <location>
        <begin position="201"/>
        <end position="225"/>
    </location>
</feature>
<protein>
    <submittedName>
        <fullName evidence="2">Uncharacterized protein</fullName>
    </submittedName>
</protein>
<feature type="region of interest" description="Disordered" evidence="1">
    <location>
        <begin position="276"/>
        <end position="370"/>
    </location>
</feature>
<evidence type="ECO:0000256" key="1">
    <source>
        <dbReference type="SAM" id="MobiDB-lite"/>
    </source>
</evidence>
<feature type="compositionally biased region" description="Basic residues" evidence="1">
    <location>
        <begin position="298"/>
        <end position="318"/>
    </location>
</feature>
<feature type="compositionally biased region" description="Basic and acidic residues" evidence="1">
    <location>
        <begin position="278"/>
        <end position="297"/>
    </location>
</feature>
<dbReference type="Proteomes" id="UP001177744">
    <property type="component" value="Unassembled WGS sequence"/>
</dbReference>
<dbReference type="AlphaFoldDB" id="A0AA40LGY5"/>
<feature type="compositionally biased region" description="Basic and acidic residues" evidence="1">
    <location>
        <begin position="319"/>
        <end position="331"/>
    </location>
</feature>
<feature type="compositionally biased region" description="Low complexity" evidence="1">
    <location>
        <begin position="177"/>
        <end position="192"/>
    </location>
</feature>
<gene>
    <name evidence="2" type="ORF">QTO34_006734</name>
</gene>
<keyword evidence="3" id="KW-1185">Reference proteome</keyword>
<sequence length="370" mass="41546">MEHKGIPNRTQNYGICWAKAEDRTRADHLWSSKNCQPEQKASDYSLQDVERERIPVVELKPTDPTTEQESMLWEELEHFCSAQPPKTDSSFQSTPFPLPRCRVSQRSVTTIRHPLGTVQNESGSRPKKNFYRKEISSPESQNSQRGMGVQAQGRILHGTPKKRTSYSHLKEILQSLSEETSQSLSEEPSQSLWEKPSQSVSEDPSQSLSEEPSQSLPEDPSQSLSEDISVRLGGAIAVLLGGAIAVPLGGAITVPLGGAITVLLGGAIAVPLEAPSHLSERSHPSSLERRCRSPSERRCRRLSARRNHSPCKRRRHSHSERSRHSPPERTRGRPSARTPSAPKEKRKRSSRRERPRHTFSKDFMSYSNIF</sequence>
<dbReference type="PANTHER" id="PTHR33888:SF1">
    <property type="entry name" value="RIKEN CDNA 4932415D10 GENE"/>
    <property type="match status" value="1"/>
</dbReference>
<feature type="region of interest" description="Disordered" evidence="1">
    <location>
        <begin position="105"/>
        <end position="163"/>
    </location>
</feature>
<evidence type="ECO:0000313" key="2">
    <source>
        <dbReference type="EMBL" id="KAK1333196.1"/>
    </source>
</evidence>
<comment type="caution">
    <text evidence="2">The sequence shown here is derived from an EMBL/GenBank/DDBJ whole genome shotgun (WGS) entry which is preliminary data.</text>
</comment>